<dbReference type="PANTHER" id="PTHR41294">
    <property type="entry name" value="CADMIUM-INDUCED PROTEIN CADI"/>
    <property type="match status" value="1"/>
</dbReference>
<comment type="caution">
    <text evidence="1">The sequence shown here is derived from an EMBL/GenBank/DDBJ whole genome shotgun (WGS) entry which is preliminary data.</text>
</comment>
<reference evidence="2" key="1">
    <citation type="journal article" date="2019" name="Int. J. Syst. Evol. Microbiol.">
        <title>The Global Catalogue of Microorganisms (GCM) 10K type strain sequencing project: providing services to taxonomists for standard genome sequencing and annotation.</title>
        <authorList>
            <consortium name="The Broad Institute Genomics Platform"/>
            <consortium name="The Broad Institute Genome Sequencing Center for Infectious Disease"/>
            <person name="Wu L."/>
            <person name="Ma J."/>
        </authorList>
    </citation>
    <scope>NUCLEOTIDE SEQUENCE [LARGE SCALE GENOMIC DNA]</scope>
    <source>
        <strain evidence="2">JCM 18532</strain>
    </source>
</reference>
<accession>A0ABP8ZG76</accession>
<dbReference type="EMBL" id="BAABKN010000032">
    <property type="protein sequence ID" value="GAA4756049.1"/>
    <property type="molecule type" value="Genomic_DNA"/>
</dbReference>
<proteinExistence type="predicted"/>
<name>A0ABP8ZG76_9ACTN</name>
<protein>
    <submittedName>
        <fullName evidence="1">Uncharacterized protein</fullName>
    </submittedName>
</protein>
<sequence>MDPDIALFAVQESGLASVDERDTICCYAKQDTFWAEGAPNGEQWEVYTVLADAPAAPEQACCA</sequence>
<dbReference type="InterPro" id="IPR052393">
    <property type="entry name" value="Cadmium-induced_rsp"/>
</dbReference>
<dbReference type="Proteomes" id="UP001499882">
    <property type="component" value="Unassembled WGS sequence"/>
</dbReference>
<evidence type="ECO:0000313" key="1">
    <source>
        <dbReference type="EMBL" id="GAA4756049.1"/>
    </source>
</evidence>
<dbReference type="Gene3D" id="3.10.180.10">
    <property type="entry name" value="2,3-Dihydroxybiphenyl 1,2-Dioxygenase, domain 1"/>
    <property type="match status" value="1"/>
</dbReference>
<dbReference type="RefSeq" id="WP_345529528.1">
    <property type="nucleotide sequence ID" value="NZ_BAABKN010000032.1"/>
</dbReference>
<keyword evidence="2" id="KW-1185">Reference proteome</keyword>
<organism evidence="1 2">
    <name type="scientific">Nocardioides endophyticus</name>
    <dbReference type="NCBI Taxonomy" id="1353775"/>
    <lineage>
        <taxon>Bacteria</taxon>
        <taxon>Bacillati</taxon>
        <taxon>Actinomycetota</taxon>
        <taxon>Actinomycetes</taxon>
        <taxon>Propionibacteriales</taxon>
        <taxon>Nocardioidaceae</taxon>
        <taxon>Nocardioides</taxon>
    </lineage>
</organism>
<evidence type="ECO:0000313" key="2">
    <source>
        <dbReference type="Proteomes" id="UP001499882"/>
    </source>
</evidence>
<dbReference type="InterPro" id="IPR029068">
    <property type="entry name" value="Glyas_Bleomycin-R_OHBP_Dase"/>
</dbReference>
<gene>
    <name evidence="1" type="ORF">GCM10023350_46960</name>
</gene>
<dbReference type="PANTHER" id="PTHR41294:SF1">
    <property type="entry name" value="CADMIUM-INDUCED PROTEIN CADI"/>
    <property type="match status" value="1"/>
</dbReference>